<evidence type="ECO:0000256" key="9">
    <source>
        <dbReference type="RuleBase" id="RU363032"/>
    </source>
</evidence>
<feature type="transmembrane region" description="Helical" evidence="9">
    <location>
        <begin position="150"/>
        <end position="170"/>
    </location>
</feature>
<dbReference type="PROSITE" id="PS50928">
    <property type="entry name" value="ABC_TM1"/>
    <property type="match status" value="1"/>
</dbReference>
<dbReference type="PANTHER" id="PTHR30614">
    <property type="entry name" value="MEMBRANE COMPONENT OF AMINO ACID ABC TRANSPORTER"/>
    <property type="match status" value="1"/>
</dbReference>
<feature type="domain" description="ABC transmembrane type-1" evidence="11">
    <location>
        <begin position="112"/>
        <end position="405"/>
    </location>
</feature>
<feature type="transmembrane region" description="Helical" evidence="9">
    <location>
        <begin position="46"/>
        <end position="67"/>
    </location>
</feature>
<evidence type="ECO:0000256" key="6">
    <source>
        <dbReference type="ARBA" id="ARBA00022970"/>
    </source>
</evidence>
<dbReference type="SUPFAM" id="SSF161098">
    <property type="entry name" value="MetI-like"/>
    <property type="match status" value="2"/>
</dbReference>
<dbReference type="PANTHER" id="PTHR30614:SF37">
    <property type="entry name" value="AMINO-ACID ABC TRANSPORTER PERMEASE PROTEIN YHDX-RELATED"/>
    <property type="match status" value="1"/>
</dbReference>
<dbReference type="CDD" id="cd06261">
    <property type="entry name" value="TM_PBP2"/>
    <property type="match status" value="1"/>
</dbReference>
<evidence type="ECO:0000256" key="7">
    <source>
        <dbReference type="ARBA" id="ARBA00022989"/>
    </source>
</evidence>
<evidence type="ECO:0000256" key="1">
    <source>
        <dbReference type="ARBA" id="ARBA00004429"/>
    </source>
</evidence>
<dbReference type="OrthoDB" id="9808531at2"/>
<dbReference type="InterPro" id="IPR010065">
    <property type="entry name" value="AA_ABC_transptr_permease_3TM"/>
</dbReference>
<gene>
    <name evidence="12" type="ORF">EOI86_22255</name>
</gene>
<evidence type="ECO:0000259" key="11">
    <source>
        <dbReference type="PROSITE" id="PS50928"/>
    </source>
</evidence>
<dbReference type="Pfam" id="PF00528">
    <property type="entry name" value="BPD_transp_1"/>
    <property type="match status" value="1"/>
</dbReference>
<keyword evidence="6" id="KW-0029">Amino-acid transport</keyword>
<dbReference type="EMBL" id="SADE01000004">
    <property type="protein sequence ID" value="RVU33859.1"/>
    <property type="molecule type" value="Genomic_DNA"/>
</dbReference>
<dbReference type="Gene3D" id="1.10.3720.10">
    <property type="entry name" value="MetI-like"/>
    <property type="match status" value="2"/>
</dbReference>
<keyword evidence="3 9" id="KW-0813">Transport</keyword>
<dbReference type="GO" id="GO:0043190">
    <property type="term" value="C:ATP-binding cassette (ABC) transporter complex"/>
    <property type="evidence" value="ECO:0007669"/>
    <property type="project" value="InterPro"/>
</dbReference>
<feature type="region of interest" description="Disordered" evidence="10">
    <location>
        <begin position="1"/>
        <end position="29"/>
    </location>
</feature>
<sequence length="416" mass="45010">MEARAEEGARHPTPRQNPSKNPQRNPHLAPGSFSARIRQTVKARGFFSQVIFIVIVAALAVVVWQTASDNLSRLAVKSGYSFLLDAAPFELGDTIIPYRAGDSYLRAFAVGIANTVKVAVLGIVLSTVLGLFIALGQLSSSPALSRLCRGYVEIVRNVPLLLQLIFWHTFLTKSLPSVRQAFSPIDGIFLTNRGLYLPFPEPDPSHQWIGLAALLGIALAVAVVKLDRRALLREGRTRPTFRRAAAVLVAPPILVFLAFGAPMAWDVPALKGFNFRGGMDISPEFAAMLLGLTIYTAAFNAEIFRAGIQSVPKGQSEAGLALGLSKGQVMRMIVLPLALRIIIPPMANSYLNLTKESSLAVAIGYPEVVRVANITLAETSQAIECITIIMGIYLTLSLLTAAFLNWVNARAALVER</sequence>
<dbReference type="Proteomes" id="UP000287447">
    <property type="component" value="Unassembled WGS sequence"/>
</dbReference>
<evidence type="ECO:0000256" key="2">
    <source>
        <dbReference type="ARBA" id="ARBA00010072"/>
    </source>
</evidence>
<dbReference type="InterPro" id="IPR043429">
    <property type="entry name" value="ArtM/GltK/GlnP/TcyL/YhdX-like"/>
</dbReference>
<keyword evidence="4" id="KW-1003">Cell membrane</keyword>
<dbReference type="NCBIfam" id="TIGR01726">
    <property type="entry name" value="HEQRo_perm_3TM"/>
    <property type="match status" value="1"/>
</dbReference>
<comment type="subcellular location">
    <subcellularLocation>
        <location evidence="1">Cell inner membrane</location>
        <topology evidence="1">Multi-pass membrane protein</topology>
    </subcellularLocation>
    <subcellularLocation>
        <location evidence="9">Cell membrane</location>
        <topology evidence="9">Multi-pass membrane protein</topology>
    </subcellularLocation>
</comment>
<dbReference type="AlphaFoldDB" id="A0A3S2Z5Z9"/>
<keyword evidence="5 9" id="KW-0812">Transmembrane</keyword>
<keyword evidence="7 9" id="KW-1133">Transmembrane helix</keyword>
<comment type="caution">
    <text evidence="12">The sequence shown here is derived from an EMBL/GenBank/DDBJ whole genome shotgun (WGS) entry which is preliminary data.</text>
</comment>
<name>A0A3S2Z5Z9_9PROT</name>
<keyword evidence="13" id="KW-1185">Reference proteome</keyword>
<dbReference type="GO" id="GO:0022857">
    <property type="term" value="F:transmembrane transporter activity"/>
    <property type="evidence" value="ECO:0007669"/>
    <property type="project" value="InterPro"/>
</dbReference>
<dbReference type="GO" id="GO:0006865">
    <property type="term" value="P:amino acid transport"/>
    <property type="evidence" value="ECO:0007669"/>
    <property type="project" value="UniProtKB-KW"/>
</dbReference>
<evidence type="ECO:0000256" key="3">
    <source>
        <dbReference type="ARBA" id="ARBA00022448"/>
    </source>
</evidence>
<feature type="transmembrane region" description="Helical" evidence="9">
    <location>
        <begin position="245"/>
        <end position="265"/>
    </location>
</feature>
<dbReference type="RefSeq" id="WP_127767889.1">
    <property type="nucleotide sequence ID" value="NZ_SADE01000004.1"/>
</dbReference>
<protein>
    <submittedName>
        <fullName evidence="12">ABC transporter permease subunit</fullName>
    </submittedName>
</protein>
<feature type="compositionally biased region" description="Basic and acidic residues" evidence="10">
    <location>
        <begin position="1"/>
        <end position="10"/>
    </location>
</feature>
<comment type="similarity">
    <text evidence="2">Belongs to the binding-protein-dependent transport system permease family. HisMQ subfamily.</text>
</comment>
<feature type="compositionally biased region" description="Polar residues" evidence="10">
    <location>
        <begin position="14"/>
        <end position="24"/>
    </location>
</feature>
<accession>A0A3S2Z5Z9</accession>
<feature type="transmembrane region" description="Helical" evidence="9">
    <location>
        <begin position="205"/>
        <end position="224"/>
    </location>
</feature>
<feature type="transmembrane region" description="Helical" evidence="9">
    <location>
        <begin position="386"/>
        <end position="407"/>
    </location>
</feature>
<organism evidence="12 13">
    <name type="scientific">Hwanghaeella grinnelliae</name>
    <dbReference type="NCBI Taxonomy" id="2500179"/>
    <lineage>
        <taxon>Bacteria</taxon>
        <taxon>Pseudomonadati</taxon>
        <taxon>Pseudomonadota</taxon>
        <taxon>Alphaproteobacteria</taxon>
        <taxon>Rhodospirillales</taxon>
        <taxon>Rhodospirillaceae</taxon>
        <taxon>Hwanghaeella</taxon>
    </lineage>
</organism>
<feature type="transmembrane region" description="Helical" evidence="9">
    <location>
        <begin position="285"/>
        <end position="308"/>
    </location>
</feature>
<dbReference type="InterPro" id="IPR035906">
    <property type="entry name" value="MetI-like_sf"/>
</dbReference>
<evidence type="ECO:0000256" key="8">
    <source>
        <dbReference type="ARBA" id="ARBA00023136"/>
    </source>
</evidence>
<feature type="transmembrane region" description="Helical" evidence="9">
    <location>
        <begin position="118"/>
        <end position="138"/>
    </location>
</feature>
<feature type="transmembrane region" description="Helical" evidence="9">
    <location>
        <begin position="329"/>
        <end position="347"/>
    </location>
</feature>
<evidence type="ECO:0000256" key="10">
    <source>
        <dbReference type="SAM" id="MobiDB-lite"/>
    </source>
</evidence>
<proteinExistence type="inferred from homology"/>
<evidence type="ECO:0000256" key="5">
    <source>
        <dbReference type="ARBA" id="ARBA00022692"/>
    </source>
</evidence>
<dbReference type="InterPro" id="IPR000515">
    <property type="entry name" value="MetI-like"/>
</dbReference>
<keyword evidence="8 9" id="KW-0472">Membrane</keyword>
<evidence type="ECO:0000313" key="12">
    <source>
        <dbReference type="EMBL" id="RVU33859.1"/>
    </source>
</evidence>
<evidence type="ECO:0000256" key="4">
    <source>
        <dbReference type="ARBA" id="ARBA00022475"/>
    </source>
</evidence>
<evidence type="ECO:0000313" key="13">
    <source>
        <dbReference type="Proteomes" id="UP000287447"/>
    </source>
</evidence>
<reference evidence="13" key="1">
    <citation type="submission" date="2019-01" db="EMBL/GenBank/DDBJ databases">
        <title>Gri0909 isolated from a small marine red alga.</title>
        <authorList>
            <person name="Kim J."/>
            <person name="Jeong S.E."/>
            <person name="Jeon C.O."/>
        </authorList>
    </citation>
    <scope>NUCLEOTIDE SEQUENCE [LARGE SCALE GENOMIC DNA]</scope>
    <source>
        <strain evidence="13">Gri0909</strain>
    </source>
</reference>